<sequence>MGCFAFSVRFSDFGGKSPDREGGQVGLCRAEYFLSDKDTTCSVRLNRESTSGGLLRDACGVLWSVGASFLPFSGSDFAKLHRHIHL</sequence>
<comment type="caution">
    <text evidence="1">The sequence shown here is derived from an EMBL/GenBank/DDBJ whole genome shotgun (WGS) entry which is preliminary data.</text>
</comment>
<protein>
    <submittedName>
        <fullName evidence="1">Uncharacterized protein</fullName>
    </submittedName>
</protein>
<proteinExistence type="predicted"/>
<dbReference type="Proteomes" id="UP000263754">
    <property type="component" value="Unassembled WGS sequence"/>
</dbReference>
<reference evidence="1 2" key="1">
    <citation type="submission" date="2018-08" db="EMBL/GenBank/DDBJ databases">
        <title>A genome reference for cultivated species of the human gut microbiota.</title>
        <authorList>
            <person name="Zou Y."/>
            <person name="Xue W."/>
            <person name="Luo G."/>
        </authorList>
    </citation>
    <scope>NUCLEOTIDE SEQUENCE [LARGE SCALE GENOMIC DNA]</scope>
    <source>
        <strain evidence="1 2">TM10-17</strain>
    </source>
</reference>
<gene>
    <name evidence="1" type="ORF">DXD90_15130</name>
</gene>
<evidence type="ECO:0000313" key="1">
    <source>
        <dbReference type="EMBL" id="RGI73764.1"/>
    </source>
</evidence>
<evidence type="ECO:0000313" key="2">
    <source>
        <dbReference type="Proteomes" id="UP000263754"/>
    </source>
</evidence>
<dbReference type="AlphaFoldDB" id="A0A374MQM0"/>
<accession>A0A374MQM0</accession>
<organism evidence="1 2">
    <name type="scientific">Bacteroides uniformis</name>
    <dbReference type="NCBI Taxonomy" id="820"/>
    <lineage>
        <taxon>Bacteria</taxon>
        <taxon>Pseudomonadati</taxon>
        <taxon>Bacteroidota</taxon>
        <taxon>Bacteroidia</taxon>
        <taxon>Bacteroidales</taxon>
        <taxon>Bacteroidaceae</taxon>
        <taxon>Bacteroides</taxon>
    </lineage>
</organism>
<dbReference type="EMBL" id="QSOF01000023">
    <property type="protein sequence ID" value="RGI73764.1"/>
    <property type="molecule type" value="Genomic_DNA"/>
</dbReference>
<name>A0A374MQM0_BACUN</name>